<sequence length="444" mass="49986">MISRAVQLAAELNASSPEELEKSEILQEAFRKYLERGNDTLHKLFSNWVRRPPTKPTKTGSGEDADIREYFMRKREESNGNGRKRKRTDDVNDLVKAVRWLQDGAKIKPHLFNDLWSRKRQLAQESNHTTRYRRLAAITTNVEEHFIVSEGARRFLLMYTHHEIDSLMPDADRMLTDNAGTESSLAAAIREFASLSQLPKKDVAKSRAEARPYMEIAKQFGLGAILMAGDQTRDLWRKASNEEIDWVRQYCETHSVEVIEAAKILHSTIVDIFPKGLSAYGADAAEFESSNTMLSRYFKRDCERNNGKNYAHKAMDTLAEAAREIETGCYSNSDVNSSWNHRADAAAPAAWQNNMYGICSNGHAAGPTPAVGSAVSQPELGWRGRETNIPGQTTGPVEELDSISDCHTLFPGTEDFDRDWYNLMRGYFPCQSSEPPVAPSLSIT</sequence>
<dbReference type="EMBL" id="CP138584">
    <property type="protein sequence ID" value="WPH01228.1"/>
    <property type="molecule type" value="Genomic_DNA"/>
</dbReference>
<evidence type="ECO:0000313" key="1">
    <source>
        <dbReference type="EMBL" id="WPH01228.1"/>
    </source>
</evidence>
<organism evidence="1 2">
    <name type="scientific">Acrodontium crateriforme</name>
    <dbReference type="NCBI Taxonomy" id="150365"/>
    <lineage>
        <taxon>Eukaryota</taxon>
        <taxon>Fungi</taxon>
        <taxon>Dikarya</taxon>
        <taxon>Ascomycota</taxon>
        <taxon>Pezizomycotina</taxon>
        <taxon>Dothideomycetes</taxon>
        <taxon>Dothideomycetidae</taxon>
        <taxon>Mycosphaerellales</taxon>
        <taxon>Teratosphaeriaceae</taxon>
        <taxon>Acrodontium</taxon>
    </lineage>
</organism>
<dbReference type="AlphaFoldDB" id="A0AAQ3RCE2"/>
<protein>
    <submittedName>
        <fullName evidence="1">Uncharacterized protein</fullName>
    </submittedName>
</protein>
<accession>A0AAQ3RCE2</accession>
<dbReference type="Proteomes" id="UP001303373">
    <property type="component" value="Chromosome 5"/>
</dbReference>
<name>A0AAQ3RCE2_9PEZI</name>
<keyword evidence="2" id="KW-1185">Reference proteome</keyword>
<evidence type="ECO:0000313" key="2">
    <source>
        <dbReference type="Proteomes" id="UP001303373"/>
    </source>
</evidence>
<reference evidence="1 2" key="1">
    <citation type="submission" date="2023-11" db="EMBL/GenBank/DDBJ databases">
        <title>An acidophilic fungus is an integral part of prey digestion in a carnivorous sundew plant.</title>
        <authorList>
            <person name="Tsai I.J."/>
        </authorList>
    </citation>
    <scope>NUCLEOTIDE SEQUENCE [LARGE SCALE GENOMIC DNA]</scope>
    <source>
        <strain evidence="1">169a</strain>
    </source>
</reference>
<gene>
    <name evidence="1" type="ORF">R9X50_00406400</name>
</gene>
<proteinExistence type="predicted"/>